<evidence type="ECO:0000256" key="1">
    <source>
        <dbReference type="SAM" id="Phobius"/>
    </source>
</evidence>
<accession>A0A2Z4NCP4</accession>
<keyword evidence="1" id="KW-0472">Membrane</keyword>
<dbReference type="KEGG" id="mane:DP065_01030"/>
<sequence>MKKILNAQKQKDTRTLKYDPENDSVSTLITEFQIYHKNAHFIKPIDEMKIFEYFKEIRFMKIMDENLKDKIEETAKRQRLFKAKYTPYMEYEKWSDSPLAEKAKPLSKTKRIIIISVVTVVFIAMLLIIVGLNKWW</sequence>
<gene>
    <name evidence="2" type="ORF">DP065_01030</name>
</gene>
<proteinExistence type="predicted"/>
<dbReference type="EMBL" id="CP030140">
    <property type="protein sequence ID" value="AWX69338.1"/>
    <property type="molecule type" value="Genomic_DNA"/>
</dbReference>
<keyword evidence="3" id="KW-1185">Reference proteome</keyword>
<name>A0A2Z4NCP4_9BACT</name>
<feature type="transmembrane region" description="Helical" evidence="1">
    <location>
        <begin position="112"/>
        <end position="132"/>
    </location>
</feature>
<evidence type="ECO:0000313" key="3">
    <source>
        <dbReference type="Proteomes" id="UP000250218"/>
    </source>
</evidence>
<protein>
    <submittedName>
        <fullName evidence="2">Uncharacterized protein</fullName>
    </submittedName>
</protein>
<keyword evidence="1" id="KW-0812">Transmembrane</keyword>
<dbReference type="RefSeq" id="WP_033178721.1">
    <property type="nucleotide sequence ID" value="NZ_CP030140.1"/>
</dbReference>
<keyword evidence="1" id="KW-1133">Transmembrane helix</keyword>
<dbReference type="AlphaFoldDB" id="A0A2Z4NCP4"/>
<dbReference type="Proteomes" id="UP000250218">
    <property type="component" value="Chromosome"/>
</dbReference>
<organism evidence="2 3">
    <name type="scientific">[Mycoplasma] anseris</name>
    <dbReference type="NCBI Taxonomy" id="92400"/>
    <lineage>
        <taxon>Bacteria</taxon>
        <taxon>Bacillati</taxon>
        <taxon>Mycoplasmatota</taxon>
        <taxon>Mycoplasmoidales</taxon>
        <taxon>Metamycoplasmataceae</taxon>
        <taxon>Metamycoplasma</taxon>
    </lineage>
</organism>
<reference evidence="3" key="1">
    <citation type="submission" date="2018-06" db="EMBL/GenBank/DDBJ databases">
        <title>Complete genome sequences of Mycoplasma anatis, M. anseris and M. cloacale type strains.</title>
        <authorList>
            <person name="Grozner D."/>
            <person name="Forro B."/>
            <person name="Sulyok K.M."/>
            <person name="Marton S."/>
            <person name="Kreizinger Z."/>
            <person name="Banyai K."/>
            <person name="Gyuranecz M."/>
        </authorList>
    </citation>
    <scope>NUCLEOTIDE SEQUENCE [LARGE SCALE GENOMIC DNA]</scope>
    <source>
        <strain evidence="3">ATCC 49234</strain>
    </source>
</reference>
<evidence type="ECO:0000313" key="2">
    <source>
        <dbReference type="EMBL" id="AWX69338.1"/>
    </source>
</evidence>